<keyword evidence="3 5" id="KW-1133">Transmembrane helix</keyword>
<comment type="caution">
    <text evidence="7">The sequence shown here is derived from an EMBL/GenBank/DDBJ whole genome shotgun (WGS) entry which is preliminary data.</text>
</comment>
<evidence type="ECO:0000256" key="5">
    <source>
        <dbReference type="SAM" id="Phobius"/>
    </source>
</evidence>
<dbReference type="InterPro" id="IPR036513">
    <property type="entry name" value="STAS_dom_sf"/>
</dbReference>
<dbReference type="InterPro" id="IPR002645">
    <property type="entry name" value="STAS_dom"/>
</dbReference>
<dbReference type="SUPFAM" id="SSF52091">
    <property type="entry name" value="SpoIIaa-like"/>
    <property type="match status" value="1"/>
</dbReference>
<feature type="transmembrane region" description="Helical" evidence="5">
    <location>
        <begin position="21"/>
        <end position="43"/>
    </location>
</feature>
<evidence type="ECO:0000256" key="4">
    <source>
        <dbReference type="ARBA" id="ARBA00023136"/>
    </source>
</evidence>
<feature type="transmembrane region" description="Helical" evidence="5">
    <location>
        <begin position="385"/>
        <end position="412"/>
    </location>
</feature>
<evidence type="ECO:0000256" key="1">
    <source>
        <dbReference type="ARBA" id="ARBA00004141"/>
    </source>
</evidence>
<feature type="transmembrane region" description="Helical" evidence="5">
    <location>
        <begin position="328"/>
        <end position="349"/>
    </location>
</feature>
<evidence type="ECO:0000313" key="8">
    <source>
        <dbReference type="Proteomes" id="UP000295601"/>
    </source>
</evidence>
<dbReference type="Pfam" id="PF00916">
    <property type="entry name" value="Sulfate_transp"/>
    <property type="match status" value="1"/>
</dbReference>
<comment type="subcellular location">
    <subcellularLocation>
        <location evidence="1">Membrane</location>
        <topology evidence="1">Multi-pass membrane protein</topology>
    </subcellularLocation>
</comment>
<feature type="transmembrane region" description="Helical" evidence="5">
    <location>
        <begin position="180"/>
        <end position="197"/>
    </location>
</feature>
<dbReference type="AlphaFoldDB" id="A0A4R6RS83"/>
<dbReference type="Gene3D" id="3.30.750.24">
    <property type="entry name" value="STAS domain"/>
    <property type="match status" value="1"/>
</dbReference>
<dbReference type="Proteomes" id="UP000295601">
    <property type="component" value="Unassembled WGS sequence"/>
</dbReference>
<sequence>MLRWEKLASMTRLLPGLSRRNLGRELLSGVTLVAIAIPLNIGYAQIAGLPPTAGLYALVLPTIVWVLLTSSRQLVASPDASAAALVAASVGGLAAAGSQNYATMALAQAIICGVLFLAMAVFKLGFLANFLSRPILVGFIAGLALDVFVSQVAKMLGVHIDSGAEFTEKLTQLFTGLNTINPWSVLISVCAIGILLLGRKLLPVVPWALVVLVVATVTVALTHAGTAGVKVLGEVPAGPPVLTWPVLDWQLWLALVPSAIALTLVASAEGLLVSRSYGEKHRYPTNANRDLLAFGAANIAAGASGSFAVGASTSRTAAMDQAGSRTQLPSLVLVTGTILLLLFGTALLAEIPSSAIGAIVGIAVLPLFGIGEFRELWRLSRFEFWVGVCCLAATVLVGAIAGIIVAFVLSLINLARRAANPAIDVLAENDDPAASLLEGAPSGAVTANGVIVVRMAAPLFFANGTVFTQSVQQAVEAAGNAKVRHVVVDMEAITDADVTGSRAFAGLRAWLDDADIGLAFSRVRSGARPHLRRFNVVRDTDTVYETNRAAVAALSAPIPEHDAAERSR</sequence>
<keyword evidence="4 5" id="KW-0472">Membrane</keyword>
<feature type="transmembrane region" description="Helical" evidence="5">
    <location>
        <begin position="249"/>
        <end position="273"/>
    </location>
</feature>
<gene>
    <name evidence="7" type="ORF">EDF62_3006</name>
</gene>
<reference evidence="7 8" key="1">
    <citation type="submission" date="2019-03" db="EMBL/GenBank/DDBJ databases">
        <title>Genomic analyses of the natural microbiome of Caenorhabditis elegans.</title>
        <authorList>
            <person name="Samuel B."/>
        </authorList>
    </citation>
    <scope>NUCLEOTIDE SEQUENCE [LARGE SCALE GENOMIC DNA]</scope>
    <source>
        <strain evidence="7 8">JUb18</strain>
    </source>
</reference>
<dbReference type="CDD" id="cd07042">
    <property type="entry name" value="STAS_SulP_like_sulfate_transporter"/>
    <property type="match status" value="1"/>
</dbReference>
<dbReference type="InterPro" id="IPR001902">
    <property type="entry name" value="SLC26A/SulP_fam"/>
</dbReference>
<evidence type="ECO:0000313" key="7">
    <source>
        <dbReference type="EMBL" id="TDP89711.1"/>
    </source>
</evidence>
<dbReference type="GO" id="GO:0016020">
    <property type="term" value="C:membrane"/>
    <property type="evidence" value="ECO:0007669"/>
    <property type="project" value="UniProtKB-SubCell"/>
</dbReference>
<organism evidence="7 8">
    <name type="scientific">Leucobacter luti</name>
    <dbReference type="NCBI Taxonomy" id="340320"/>
    <lineage>
        <taxon>Bacteria</taxon>
        <taxon>Bacillati</taxon>
        <taxon>Actinomycetota</taxon>
        <taxon>Actinomycetes</taxon>
        <taxon>Micrococcales</taxon>
        <taxon>Microbacteriaceae</taxon>
        <taxon>Leucobacter</taxon>
    </lineage>
</organism>
<feature type="domain" description="STAS" evidence="6">
    <location>
        <begin position="448"/>
        <end position="554"/>
    </location>
</feature>
<evidence type="ECO:0000259" key="6">
    <source>
        <dbReference type="PROSITE" id="PS50801"/>
    </source>
</evidence>
<evidence type="ECO:0000256" key="2">
    <source>
        <dbReference type="ARBA" id="ARBA00022692"/>
    </source>
</evidence>
<dbReference type="EMBL" id="SNYA01000008">
    <property type="protein sequence ID" value="TDP89711.1"/>
    <property type="molecule type" value="Genomic_DNA"/>
</dbReference>
<feature type="transmembrane region" description="Helical" evidence="5">
    <location>
        <begin position="49"/>
        <end position="68"/>
    </location>
</feature>
<feature type="transmembrane region" description="Helical" evidence="5">
    <location>
        <begin position="80"/>
        <end position="99"/>
    </location>
</feature>
<name>A0A4R6RS83_9MICO</name>
<dbReference type="PROSITE" id="PS50801">
    <property type="entry name" value="STAS"/>
    <property type="match status" value="1"/>
</dbReference>
<evidence type="ECO:0000256" key="3">
    <source>
        <dbReference type="ARBA" id="ARBA00022989"/>
    </source>
</evidence>
<keyword evidence="8" id="KW-1185">Reference proteome</keyword>
<proteinExistence type="predicted"/>
<dbReference type="Pfam" id="PF01740">
    <property type="entry name" value="STAS"/>
    <property type="match status" value="1"/>
</dbReference>
<feature type="transmembrane region" description="Helical" evidence="5">
    <location>
        <begin position="105"/>
        <end position="128"/>
    </location>
</feature>
<dbReference type="InterPro" id="IPR011547">
    <property type="entry name" value="SLC26A/SulP_dom"/>
</dbReference>
<accession>A0A4R6RS83</accession>
<dbReference type="PANTHER" id="PTHR11814">
    <property type="entry name" value="SULFATE TRANSPORTER"/>
    <property type="match status" value="1"/>
</dbReference>
<dbReference type="GO" id="GO:0055085">
    <property type="term" value="P:transmembrane transport"/>
    <property type="evidence" value="ECO:0007669"/>
    <property type="project" value="InterPro"/>
</dbReference>
<feature type="transmembrane region" description="Helical" evidence="5">
    <location>
        <begin position="135"/>
        <end position="160"/>
    </location>
</feature>
<feature type="transmembrane region" description="Helical" evidence="5">
    <location>
        <begin position="204"/>
        <end position="229"/>
    </location>
</feature>
<feature type="transmembrane region" description="Helical" evidence="5">
    <location>
        <begin position="355"/>
        <end position="373"/>
    </location>
</feature>
<protein>
    <submittedName>
        <fullName evidence="7">High affinity sulfate transporter 1</fullName>
    </submittedName>
</protein>
<keyword evidence="2 5" id="KW-0812">Transmembrane</keyword>